<dbReference type="AlphaFoldDB" id="S7TKV0"/>
<dbReference type="Proteomes" id="UP000014977">
    <property type="component" value="Unassembled WGS sequence"/>
</dbReference>
<comment type="caution">
    <text evidence="1">The sequence shown here is derived from an EMBL/GenBank/DDBJ whole genome shotgun (WGS) entry which is preliminary data.</text>
</comment>
<sequence>MLRRFAGGSNPRAILDRAFLRTESVPLPPDPGRTGFDPGYPKIGSSQAAAVLEQRPRNRAWIGRAIAASARRYGLKISPDPAAAADDLLSFLCREVSFWEADAFPLEAMGALENRYDWTFDTDAWSMREQLRREASAVNRAWRMIRGLAEDGPLLVVLNEATPRDYLTCRVPPWTSVFTGPDHDRTCSVLLYTGLKISSSEHRTPLATGPEGAALRKAVGTAWSLGRRVVVVDFSRRRFPRAFLRICRFAGEAGWGIMPVGKIRRIAGNDLPDNPKSPRGLPGIVGAPNIILMDPWPVSDPQIMAGLSDSVRGQFSGIPVTKPWQDDRIGARVEVEADSDGVYRPAFTPWIVPVLGGWMRADHLFKSRLARFVRLPS</sequence>
<accession>S7TKV0</accession>
<dbReference type="STRING" id="897.B2D07_14545"/>
<dbReference type="EMBL" id="ATHJ01000096">
    <property type="protein sequence ID" value="EPR37832.1"/>
    <property type="molecule type" value="Genomic_DNA"/>
</dbReference>
<keyword evidence="2" id="KW-1185">Reference proteome</keyword>
<organism evidence="1 2">
    <name type="scientific">Desulfococcus multivorans DSM 2059</name>
    <dbReference type="NCBI Taxonomy" id="1121405"/>
    <lineage>
        <taxon>Bacteria</taxon>
        <taxon>Pseudomonadati</taxon>
        <taxon>Thermodesulfobacteriota</taxon>
        <taxon>Desulfobacteria</taxon>
        <taxon>Desulfobacterales</taxon>
        <taxon>Desulfococcaceae</taxon>
        <taxon>Desulfococcus</taxon>
    </lineage>
</organism>
<name>S7TKV0_DESML</name>
<gene>
    <name evidence="1" type="ORF">dsmv_2872</name>
</gene>
<protein>
    <submittedName>
        <fullName evidence="1">Uncharacterized protein</fullName>
    </submittedName>
</protein>
<dbReference type="RefSeq" id="WP_020877939.1">
    <property type="nucleotide sequence ID" value="NZ_ATHJ01000096.1"/>
</dbReference>
<proteinExistence type="predicted"/>
<evidence type="ECO:0000313" key="1">
    <source>
        <dbReference type="EMBL" id="EPR37832.1"/>
    </source>
</evidence>
<reference evidence="1 2" key="1">
    <citation type="journal article" date="2013" name="Genome Announc.">
        <title>Draft genome sequences for three mercury-methylating, sulfate-reducing bacteria.</title>
        <authorList>
            <person name="Brown S.D."/>
            <person name="Hurt R.A.Jr."/>
            <person name="Gilmour C.C."/>
            <person name="Elias D.A."/>
        </authorList>
    </citation>
    <scope>NUCLEOTIDE SEQUENCE [LARGE SCALE GENOMIC DNA]</scope>
    <source>
        <strain evidence="1 2">DSM 2059</strain>
    </source>
</reference>
<evidence type="ECO:0000313" key="2">
    <source>
        <dbReference type="Proteomes" id="UP000014977"/>
    </source>
</evidence>